<accession>A0A382UN85</accession>
<feature type="transmembrane region" description="Helical" evidence="2">
    <location>
        <begin position="6"/>
        <end position="23"/>
    </location>
</feature>
<sequence length="167" mass="19658">MQRAIWVVTFFIIISMGYYWVVVDESRTEIMGELIISDDKLSGDVNSTVEIYDRLEKKWIGTSKHVQTLQKETHNHYKAYAEKMDSINIVFEEIKFSIEQLEEVLTRKIDRVKDDVNNLEDSFESYKRTTNRTIRELKQKISTMQDDINTLNEKVFPPAEENGKKGK</sequence>
<proteinExistence type="predicted"/>
<reference evidence="3" key="1">
    <citation type="submission" date="2018-05" db="EMBL/GenBank/DDBJ databases">
        <authorList>
            <person name="Lanie J.A."/>
            <person name="Ng W.-L."/>
            <person name="Kazmierczak K.M."/>
            <person name="Andrzejewski T.M."/>
            <person name="Davidsen T.M."/>
            <person name="Wayne K.J."/>
            <person name="Tettelin H."/>
            <person name="Glass J.I."/>
            <person name="Rusch D."/>
            <person name="Podicherti R."/>
            <person name="Tsui H.-C.T."/>
            <person name="Winkler M.E."/>
        </authorList>
    </citation>
    <scope>NUCLEOTIDE SEQUENCE</scope>
</reference>
<evidence type="ECO:0000256" key="1">
    <source>
        <dbReference type="SAM" id="Coils"/>
    </source>
</evidence>
<keyword evidence="2" id="KW-0812">Transmembrane</keyword>
<name>A0A382UN85_9ZZZZ</name>
<feature type="coiled-coil region" evidence="1">
    <location>
        <begin position="102"/>
        <end position="154"/>
    </location>
</feature>
<gene>
    <name evidence="3" type="ORF">METZ01_LOCUS388590</name>
</gene>
<keyword evidence="1" id="KW-0175">Coiled coil</keyword>
<keyword evidence="2" id="KW-1133">Transmembrane helix</keyword>
<organism evidence="3">
    <name type="scientific">marine metagenome</name>
    <dbReference type="NCBI Taxonomy" id="408172"/>
    <lineage>
        <taxon>unclassified sequences</taxon>
        <taxon>metagenomes</taxon>
        <taxon>ecological metagenomes</taxon>
    </lineage>
</organism>
<evidence type="ECO:0000256" key="2">
    <source>
        <dbReference type="SAM" id="Phobius"/>
    </source>
</evidence>
<evidence type="ECO:0000313" key="3">
    <source>
        <dbReference type="EMBL" id="SVD35736.1"/>
    </source>
</evidence>
<dbReference type="EMBL" id="UINC01145541">
    <property type="protein sequence ID" value="SVD35736.1"/>
    <property type="molecule type" value="Genomic_DNA"/>
</dbReference>
<keyword evidence="2" id="KW-0472">Membrane</keyword>
<dbReference type="AlphaFoldDB" id="A0A382UN85"/>
<protein>
    <submittedName>
        <fullName evidence="3">Uncharacterized protein</fullName>
    </submittedName>
</protein>